<reference evidence="7 8" key="1">
    <citation type="submission" date="2016-10" db="EMBL/GenBank/DDBJ databases">
        <authorList>
            <person name="de Groot N.N."/>
        </authorList>
    </citation>
    <scope>NUCLEOTIDE SEQUENCE [LARGE SCALE GENOMIC DNA]</scope>
    <source>
        <strain evidence="7 8">DSM 22274</strain>
    </source>
</reference>
<dbReference type="PROSITE" id="PS51462">
    <property type="entry name" value="NUDIX"/>
    <property type="match status" value="1"/>
</dbReference>
<evidence type="ECO:0000313" key="7">
    <source>
        <dbReference type="EMBL" id="SEE31884.1"/>
    </source>
</evidence>
<dbReference type="PRINTS" id="PR00502">
    <property type="entry name" value="NUDIXFAMILY"/>
</dbReference>
<dbReference type="InterPro" id="IPR020084">
    <property type="entry name" value="NUDIX_hydrolase_CS"/>
</dbReference>
<gene>
    <name evidence="7" type="ORF">SAMN04489740_1118</name>
</gene>
<evidence type="ECO:0000256" key="3">
    <source>
        <dbReference type="ARBA" id="ARBA00022801"/>
    </source>
</evidence>
<proteinExistence type="inferred from homology"/>
<keyword evidence="4" id="KW-0460">Magnesium</keyword>
<keyword evidence="3 5" id="KW-0378">Hydrolase</keyword>
<evidence type="ECO:0000256" key="2">
    <source>
        <dbReference type="ARBA" id="ARBA00005582"/>
    </source>
</evidence>
<evidence type="ECO:0000256" key="4">
    <source>
        <dbReference type="ARBA" id="ARBA00022842"/>
    </source>
</evidence>
<accession>A0A1H5HVN8</accession>
<dbReference type="PROSITE" id="PS00893">
    <property type="entry name" value="NUDIX_BOX"/>
    <property type="match status" value="1"/>
</dbReference>
<dbReference type="Proteomes" id="UP000182725">
    <property type="component" value="Unassembled WGS sequence"/>
</dbReference>
<dbReference type="InterPro" id="IPR000086">
    <property type="entry name" value="NUDIX_hydrolase_dom"/>
</dbReference>
<dbReference type="RefSeq" id="WP_074710907.1">
    <property type="nucleotide sequence ID" value="NZ_FNTV01000001.1"/>
</dbReference>
<dbReference type="InterPro" id="IPR015797">
    <property type="entry name" value="NUDIX_hydrolase-like_dom_sf"/>
</dbReference>
<evidence type="ECO:0000256" key="1">
    <source>
        <dbReference type="ARBA" id="ARBA00001946"/>
    </source>
</evidence>
<dbReference type="GO" id="GO:0016787">
    <property type="term" value="F:hydrolase activity"/>
    <property type="evidence" value="ECO:0007669"/>
    <property type="project" value="UniProtKB-KW"/>
</dbReference>
<evidence type="ECO:0000259" key="6">
    <source>
        <dbReference type="PROSITE" id="PS51462"/>
    </source>
</evidence>
<dbReference type="AlphaFoldDB" id="A0A1H5HVN8"/>
<protein>
    <submittedName>
        <fullName evidence="7">8-oxo-dGTP pyrophosphatase MutT, NUDIX family</fullName>
    </submittedName>
</protein>
<comment type="cofactor">
    <cofactor evidence="1">
        <name>Mg(2+)</name>
        <dbReference type="ChEBI" id="CHEBI:18420"/>
    </cofactor>
</comment>
<feature type="domain" description="Nudix hydrolase" evidence="6">
    <location>
        <begin position="1"/>
        <end position="144"/>
    </location>
</feature>
<dbReference type="PANTHER" id="PTHR43222">
    <property type="entry name" value="NUDIX HYDROLASE 23"/>
    <property type="match status" value="1"/>
</dbReference>
<evidence type="ECO:0000256" key="5">
    <source>
        <dbReference type="RuleBase" id="RU003476"/>
    </source>
</evidence>
<dbReference type="Gene3D" id="3.90.79.10">
    <property type="entry name" value="Nucleoside Triphosphate Pyrophosphohydrolase"/>
    <property type="match status" value="1"/>
</dbReference>
<dbReference type="EMBL" id="FNTV01000001">
    <property type="protein sequence ID" value="SEE31884.1"/>
    <property type="molecule type" value="Genomic_DNA"/>
</dbReference>
<dbReference type="Pfam" id="PF00293">
    <property type="entry name" value="NUDIX"/>
    <property type="match status" value="1"/>
</dbReference>
<organism evidence="7 8">
    <name type="scientific">Arthrobacter alpinus</name>
    <dbReference type="NCBI Taxonomy" id="656366"/>
    <lineage>
        <taxon>Bacteria</taxon>
        <taxon>Bacillati</taxon>
        <taxon>Actinomycetota</taxon>
        <taxon>Actinomycetes</taxon>
        <taxon>Micrococcales</taxon>
        <taxon>Micrococcaceae</taxon>
        <taxon>Arthrobacter</taxon>
    </lineage>
</organism>
<comment type="similarity">
    <text evidence="2 5">Belongs to the Nudix hydrolase family.</text>
</comment>
<evidence type="ECO:0000313" key="8">
    <source>
        <dbReference type="Proteomes" id="UP000182725"/>
    </source>
</evidence>
<dbReference type="InterPro" id="IPR020476">
    <property type="entry name" value="Nudix_hydrolase"/>
</dbReference>
<dbReference type="PANTHER" id="PTHR43222:SF2">
    <property type="entry name" value="NUDIX HYDROLASE 23, CHLOROPLASTIC"/>
    <property type="match status" value="1"/>
</dbReference>
<dbReference type="SUPFAM" id="SSF55811">
    <property type="entry name" value="Nudix"/>
    <property type="match status" value="1"/>
</dbReference>
<name>A0A1H5HVN8_9MICC</name>
<sequence>MPIVKEEAVCYVVQDDRLLVFTHLQHPMHITGVQVPAGTIKPGETPTQAAQRELFEETGLEGIVSRELGTMAYDVRPMRDEIANRHFLELRVPQQDLSRRWVAGEQDPSHGGASEPWECWWLPLVQAHVLATGLGSQLWKLSQH</sequence>